<name>M1PBV6_BARAA</name>
<keyword evidence="3" id="KW-1185">Reference proteome</keyword>
<feature type="domain" description="HTH cro/C1-type" evidence="1">
    <location>
        <begin position="4"/>
        <end position="58"/>
    </location>
</feature>
<dbReference type="RefSeq" id="WP_015397625.1">
    <property type="nucleotide sequence ID" value="NC_020300.1"/>
</dbReference>
<dbReference type="AlphaFoldDB" id="M1PBV6"/>
<sequence>MNIIRKLRKELGLTQVQLAEKVGTTQPQIKRLELSERKLTKEWAEKLALHLGVKPSDLLFPNEGRASHSIGMIPVIGRVAASAWMSVEDMDFGFDDIEYVPCTTEYPIHFQFALKVDGNCLNKIARNGDQLICLDVIKSGVNVEPNDLVIVERSRFNGQMVERTAKRIRQTTNGFELWPESTEPNHQEPIKVNGVADGEEIRIIGKVLWILRKP</sequence>
<dbReference type="InterPro" id="IPR010982">
    <property type="entry name" value="Lambda_DNA-bd_dom_sf"/>
</dbReference>
<dbReference type="InterPro" id="IPR036286">
    <property type="entry name" value="LexA/Signal_pep-like_sf"/>
</dbReference>
<dbReference type="HOGENOM" id="CLU_106282_0_0_5"/>
<dbReference type="SUPFAM" id="SSF47413">
    <property type="entry name" value="lambda repressor-like DNA-binding domains"/>
    <property type="match status" value="1"/>
</dbReference>
<dbReference type="SUPFAM" id="SSF51306">
    <property type="entry name" value="LexA/Signal peptidase"/>
    <property type="match status" value="1"/>
</dbReference>
<evidence type="ECO:0000259" key="1">
    <source>
        <dbReference type="PROSITE" id="PS50943"/>
    </source>
</evidence>
<dbReference type="GO" id="GO:0003677">
    <property type="term" value="F:DNA binding"/>
    <property type="evidence" value="ECO:0007669"/>
    <property type="project" value="InterPro"/>
</dbReference>
<dbReference type="InterPro" id="IPR001387">
    <property type="entry name" value="Cro/C1-type_HTH"/>
</dbReference>
<dbReference type="Gene3D" id="1.10.260.40">
    <property type="entry name" value="lambda repressor-like DNA-binding domains"/>
    <property type="match status" value="1"/>
</dbReference>
<dbReference type="KEGG" id="baus:BAnh1_02290"/>
<dbReference type="PROSITE" id="PS50943">
    <property type="entry name" value="HTH_CROC1"/>
    <property type="match status" value="1"/>
</dbReference>
<reference evidence="2 3" key="1">
    <citation type="journal article" date="2013" name="PLoS Genet.">
        <title>A gene transfer agent and a dynamic repertoire of secretion systems hold the keys to the explosive radiation of the emerging pathogen Bartonella.</title>
        <authorList>
            <person name="Guy L."/>
            <person name="Nystedt B."/>
            <person name="Toft C."/>
            <person name="Zaremba-Niedzwiedzka K."/>
            <person name="Berglund E.C."/>
            <person name="Granberg F."/>
            <person name="Naslund K."/>
            <person name="Eriksson A.S."/>
            <person name="Andersson S.G."/>
        </authorList>
    </citation>
    <scope>NUCLEOTIDE SEQUENCE [LARGE SCALE GENOMIC DNA]</scope>
    <source>
        <strain evidence="2 3">Aust/NH1</strain>
    </source>
</reference>
<dbReference type="STRING" id="1094489.BAnh1_02290"/>
<dbReference type="CDD" id="cd00093">
    <property type="entry name" value="HTH_XRE"/>
    <property type="match status" value="1"/>
</dbReference>
<evidence type="ECO:0000313" key="3">
    <source>
        <dbReference type="Proteomes" id="UP000011729"/>
    </source>
</evidence>
<dbReference type="Proteomes" id="UP000011729">
    <property type="component" value="Chromosome"/>
</dbReference>
<dbReference type="OrthoDB" id="528805at2"/>
<accession>M1PBV6</accession>
<protein>
    <submittedName>
        <fullName evidence="2">Putative prophage repressor</fullName>
    </submittedName>
</protein>
<evidence type="ECO:0000313" key="2">
    <source>
        <dbReference type="EMBL" id="AGF74116.1"/>
    </source>
</evidence>
<dbReference type="PATRIC" id="fig|1094489.3.peg.279"/>
<organism evidence="2 3">
    <name type="scientific">Bartonella australis (strain Aust/NH1)</name>
    <dbReference type="NCBI Taxonomy" id="1094489"/>
    <lineage>
        <taxon>Bacteria</taxon>
        <taxon>Pseudomonadati</taxon>
        <taxon>Pseudomonadota</taxon>
        <taxon>Alphaproteobacteria</taxon>
        <taxon>Hyphomicrobiales</taxon>
        <taxon>Bartonellaceae</taxon>
        <taxon>Bartonella</taxon>
    </lineage>
</organism>
<dbReference type="Pfam" id="PF00717">
    <property type="entry name" value="Peptidase_S24"/>
    <property type="match status" value="1"/>
</dbReference>
<gene>
    <name evidence="2" type="ordered locus">BAnh1_02290</name>
</gene>
<proteinExistence type="predicted"/>
<dbReference type="InterPro" id="IPR015927">
    <property type="entry name" value="Peptidase_S24_S26A/B/C"/>
</dbReference>
<dbReference type="eggNOG" id="COG1974">
    <property type="taxonomic scope" value="Bacteria"/>
</dbReference>
<dbReference type="SMART" id="SM00530">
    <property type="entry name" value="HTH_XRE"/>
    <property type="match status" value="1"/>
</dbReference>
<dbReference type="Pfam" id="PF01381">
    <property type="entry name" value="HTH_3"/>
    <property type="match status" value="1"/>
</dbReference>
<dbReference type="Gene3D" id="2.10.109.10">
    <property type="entry name" value="Umud Fragment, subunit A"/>
    <property type="match status" value="1"/>
</dbReference>
<dbReference type="EMBL" id="CP003123">
    <property type="protein sequence ID" value="AGF74116.1"/>
    <property type="molecule type" value="Genomic_DNA"/>
</dbReference>